<name>A0ABR2G9X3_9ROSI</name>
<organism evidence="1 2">
    <name type="scientific">Hibiscus sabdariffa</name>
    <name type="common">roselle</name>
    <dbReference type="NCBI Taxonomy" id="183260"/>
    <lineage>
        <taxon>Eukaryota</taxon>
        <taxon>Viridiplantae</taxon>
        <taxon>Streptophyta</taxon>
        <taxon>Embryophyta</taxon>
        <taxon>Tracheophyta</taxon>
        <taxon>Spermatophyta</taxon>
        <taxon>Magnoliopsida</taxon>
        <taxon>eudicotyledons</taxon>
        <taxon>Gunneridae</taxon>
        <taxon>Pentapetalae</taxon>
        <taxon>rosids</taxon>
        <taxon>malvids</taxon>
        <taxon>Malvales</taxon>
        <taxon>Malvaceae</taxon>
        <taxon>Malvoideae</taxon>
        <taxon>Hibiscus</taxon>
    </lineage>
</organism>
<proteinExistence type="predicted"/>
<evidence type="ECO:0000313" key="1">
    <source>
        <dbReference type="EMBL" id="KAK8597050.1"/>
    </source>
</evidence>
<evidence type="ECO:0000313" key="2">
    <source>
        <dbReference type="Proteomes" id="UP001472677"/>
    </source>
</evidence>
<comment type="caution">
    <text evidence="1">The sequence shown here is derived from an EMBL/GenBank/DDBJ whole genome shotgun (WGS) entry which is preliminary data.</text>
</comment>
<keyword evidence="2" id="KW-1185">Reference proteome</keyword>
<gene>
    <name evidence="1" type="ORF">V6N12_065527</name>
</gene>
<dbReference type="Proteomes" id="UP001472677">
    <property type="component" value="Unassembled WGS sequence"/>
</dbReference>
<protein>
    <submittedName>
        <fullName evidence="1">Uncharacterized protein</fullName>
    </submittedName>
</protein>
<dbReference type="EMBL" id="JBBPBM010000002">
    <property type="protein sequence ID" value="KAK8597050.1"/>
    <property type="molecule type" value="Genomic_DNA"/>
</dbReference>
<reference evidence="1 2" key="1">
    <citation type="journal article" date="2024" name="G3 (Bethesda)">
        <title>Genome assembly of Hibiscus sabdariffa L. provides insights into metabolisms of medicinal natural products.</title>
        <authorList>
            <person name="Kim T."/>
        </authorList>
    </citation>
    <scope>NUCLEOTIDE SEQUENCE [LARGE SCALE GENOMIC DNA]</scope>
    <source>
        <strain evidence="1">TK-2024</strain>
        <tissue evidence="1">Old leaves</tissue>
    </source>
</reference>
<accession>A0ABR2G9X3</accession>
<sequence length="96" mass="10856">MSQKNRVPLSHRFTKSLPVDFRFMGYPTSDGIGYADISLGNNGVINLSSPERNGSGVKVVESVKMVLLVLDREIRIHYRVGMLSWLKTCLLWAMRT</sequence>